<keyword evidence="3 4" id="KW-0597">Phosphoprotein</keyword>
<dbReference type="EMBL" id="VWPK01000048">
    <property type="protein sequence ID" value="KAA5609551.1"/>
    <property type="molecule type" value="Genomic_DNA"/>
</dbReference>
<dbReference type="InterPro" id="IPR036097">
    <property type="entry name" value="HisK_dim/P_sf"/>
</dbReference>
<dbReference type="Pfam" id="PF00072">
    <property type="entry name" value="Response_reg"/>
    <property type="match status" value="1"/>
</dbReference>
<protein>
    <recommendedName>
        <fullName evidence="2">histidine kinase</fullName>
        <ecNumber evidence="2">2.7.13.3</ecNumber>
    </recommendedName>
</protein>
<evidence type="ECO:0000259" key="7">
    <source>
        <dbReference type="PROSITE" id="PS50109"/>
    </source>
</evidence>
<evidence type="ECO:0000256" key="1">
    <source>
        <dbReference type="ARBA" id="ARBA00000085"/>
    </source>
</evidence>
<dbReference type="OrthoDB" id="9796100at2"/>
<keyword evidence="5" id="KW-0175">Coiled coil</keyword>
<evidence type="ECO:0000313" key="9">
    <source>
        <dbReference type="EMBL" id="KAA5609551.1"/>
    </source>
</evidence>
<dbReference type="Gene3D" id="1.10.287.130">
    <property type="match status" value="1"/>
</dbReference>
<accession>A0A5M6IMR4</accession>
<dbReference type="InterPro" id="IPR001789">
    <property type="entry name" value="Sig_transdc_resp-reg_receiver"/>
</dbReference>
<dbReference type="GO" id="GO:0000155">
    <property type="term" value="F:phosphorelay sensor kinase activity"/>
    <property type="evidence" value="ECO:0007669"/>
    <property type="project" value="InterPro"/>
</dbReference>
<dbReference type="InterPro" id="IPR011006">
    <property type="entry name" value="CheY-like_superfamily"/>
</dbReference>
<dbReference type="Proteomes" id="UP000325255">
    <property type="component" value="Unassembled WGS sequence"/>
</dbReference>
<dbReference type="InterPro" id="IPR003594">
    <property type="entry name" value="HATPase_dom"/>
</dbReference>
<evidence type="ECO:0000256" key="2">
    <source>
        <dbReference type="ARBA" id="ARBA00012438"/>
    </source>
</evidence>
<dbReference type="SUPFAM" id="SSF47384">
    <property type="entry name" value="Homodimeric domain of signal transducing histidine kinase"/>
    <property type="match status" value="1"/>
</dbReference>
<dbReference type="SMART" id="SM00387">
    <property type="entry name" value="HATPase_c"/>
    <property type="match status" value="1"/>
</dbReference>
<evidence type="ECO:0000256" key="4">
    <source>
        <dbReference type="PROSITE-ProRule" id="PRU00169"/>
    </source>
</evidence>
<comment type="catalytic activity">
    <reaction evidence="1">
        <text>ATP + protein L-histidine = ADP + protein N-phospho-L-histidine.</text>
        <dbReference type="EC" id="2.7.13.3"/>
    </reaction>
</comment>
<dbReference type="PANTHER" id="PTHR43065:SF49">
    <property type="entry name" value="HISTIDINE KINASE"/>
    <property type="match status" value="1"/>
</dbReference>
<feature type="transmembrane region" description="Helical" evidence="6">
    <location>
        <begin position="59"/>
        <end position="80"/>
    </location>
</feature>
<keyword evidence="6" id="KW-0812">Transmembrane</keyword>
<feature type="domain" description="Histidine kinase" evidence="7">
    <location>
        <begin position="433"/>
        <end position="653"/>
    </location>
</feature>
<name>A0A5M6IMR4_9PROT</name>
<reference evidence="9 10" key="1">
    <citation type="submission" date="2019-09" db="EMBL/GenBank/DDBJ databases">
        <title>Genome sequence of Rhodovastum atsumiense, a diverse member of the Acetobacteraceae family of non-sulfur purple photosynthetic bacteria.</title>
        <authorList>
            <person name="Meyer T."/>
            <person name="Kyndt J."/>
        </authorList>
    </citation>
    <scope>NUCLEOTIDE SEQUENCE [LARGE SCALE GENOMIC DNA]</scope>
    <source>
        <strain evidence="9 10">DSM 21279</strain>
    </source>
</reference>
<feature type="transmembrane region" description="Helical" evidence="6">
    <location>
        <begin position="309"/>
        <end position="328"/>
    </location>
</feature>
<dbReference type="EC" id="2.7.13.3" evidence="2"/>
<keyword evidence="6" id="KW-0472">Membrane</keyword>
<dbReference type="InterPro" id="IPR036890">
    <property type="entry name" value="HATPase_C_sf"/>
</dbReference>
<feature type="modified residue" description="4-aspartylphosphate" evidence="4">
    <location>
        <position position="726"/>
    </location>
</feature>
<dbReference type="Pfam" id="PF02518">
    <property type="entry name" value="HATPase_c"/>
    <property type="match status" value="1"/>
</dbReference>
<evidence type="ECO:0000256" key="6">
    <source>
        <dbReference type="SAM" id="Phobius"/>
    </source>
</evidence>
<dbReference type="InterPro" id="IPR003661">
    <property type="entry name" value="HisK_dim/P_dom"/>
</dbReference>
<feature type="domain" description="Response regulatory" evidence="8">
    <location>
        <begin position="676"/>
        <end position="789"/>
    </location>
</feature>
<dbReference type="SMART" id="SM00448">
    <property type="entry name" value="REC"/>
    <property type="match status" value="1"/>
</dbReference>
<evidence type="ECO:0000259" key="8">
    <source>
        <dbReference type="PROSITE" id="PS50110"/>
    </source>
</evidence>
<keyword evidence="10" id="KW-1185">Reference proteome</keyword>
<feature type="coiled-coil region" evidence="5">
    <location>
        <begin position="379"/>
        <end position="417"/>
    </location>
</feature>
<dbReference type="PROSITE" id="PS50109">
    <property type="entry name" value="HIS_KIN"/>
    <property type="match status" value="1"/>
</dbReference>
<organism evidence="9 10">
    <name type="scientific">Rhodovastum atsumiense</name>
    <dbReference type="NCBI Taxonomy" id="504468"/>
    <lineage>
        <taxon>Bacteria</taxon>
        <taxon>Pseudomonadati</taxon>
        <taxon>Pseudomonadota</taxon>
        <taxon>Alphaproteobacteria</taxon>
        <taxon>Acetobacterales</taxon>
        <taxon>Acetobacteraceae</taxon>
        <taxon>Rhodovastum</taxon>
    </lineage>
</organism>
<dbReference type="Gene3D" id="3.30.565.10">
    <property type="entry name" value="Histidine kinase-like ATPase, C-terminal domain"/>
    <property type="match status" value="1"/>
</dbReference>
<evidence type="ECO:0000256" key="3">
    <source>
        <dbReference type="ARBA" id="ARBA00022553"/>
    </source>
</evidence>
<dbReference type="InterPro" id="IPR005467">
    <property type="entry name" value="His_kinase_dom"/>
</dbReference>
<evidence type="ECO:0000313" key="10">
    <source>
        <dbReference type="Proteomes" id="UP000325255"/>
    </source>
</evidence>
<dbReference type="SUPFAM" id="SSF55874">
    <property type="entry name" value="ATPase domain of HSP90 chaperone/DNA topoisomerase II/histidine kinase"/>
    <property type="match status" value="1"/>
</dbReference>
<dbReference type="CDD" id="cd00082">
    <property type="entry name" value="HisKA"/>
    <property type="match status" value="1"/>
</dbReference>
<keyword evidence="6" id="KW-1133">Transmembrane helix</keyword>
<dbReference type="SUPFAM" id="SSF52172">
    <property type="entry name" value="CheY-like"/>
    <property type="match status" value="1"/>
</dbReference>
<evidence type="ECO:0000256" key="5">
    <source>
        <dbReference type="SAM" id="Coils"/>
    </source>
</evidence>
<proteinExistence type="predicted"/>
<dbReference type="PANTHER" id="PTHR43065">
    <property type="entry name" value="SENSOR HISTIDINE KINASE"/>
    <property type="match status" value="1"/>
</dbReference>
<comment type="caution">
    <text evidence="9">The sequence shown here is derived from an EMBL/GenBank/DDBJ whole genome shotgun (WGS) entry which is preliminary data.</text>
</comment>
<sequence>MMRPRSFAACCPTIGGRRGAYAIVTVRSRWRGGVPQKKFNLCVRILTVMCRSLPPLRTLLAFTFSTVALLAAVATALLGGHDAADRIAAREMREMERLASQFGGMLVQGEAIHLAGLRAAAQMPALRHLRADDEERRALLRAVSEAYPGFNQVSLLRPDGRVIMDAWDAQRGSVTAADHAASGIAPLPGFGVPVSGADGRLFGMLAARLSPEWMRDMMVAFRAMLREPLVPEIMVLRQDGTVLLGPPGLEGSIVPVGAGLQDWPDGTSYLVGTAAITSSGAFPERSLLVMTRLPAGVALAPVRQLQRQVALAAGVAAALAGGLGWLLARAIARPGEALATAARFPGDAAGQGPGLGLGSAWYREAREVAVGLRGLVVDMRRIARHRAEVEARLQELNTTLEQRVAERTAALEAATQQLAAAQRLEAIGKLTGGVAHGINNLLQVIETGLTLLHSSDDSARRRVAEASMAKAVDRGARLTRQLLAFARQQSLAPQLLDPGRLLEESRDLLAQSLRDDIRLTMDIAADTWPVMVDRTQLEVALLNIAVNARDAMPAGGHLHMATANVTFPDTATAPDGLAGRFVRIAVTDNGEGMPAEVLGRAFEPFFTTKDPSRGSGLGLSQVWGFARQSGGTARIESRLGGGTTVTLLLPRADGPVMDEKGVPATPAAEEGQRMVSVLLVEDDPDVAELLSEVLETLGHRVRHLPTGAAALEAIKRGERPDVVITDMMMPGGVNGLALARELRARLPHLPVVLATGYSEKAAEVQEAGVPVLHKPFRAAELEAVLEQVIRGGGMAGAEASH</sequence>
<dbReference type="AlphaFoldDB" id="A0A5M6IMR4"/>
<dbReference type="PRINTS" id="PR00344">
    <property type="entry name" value="BCTRLSENSOR"/>
</dbReference>
<gene>
    <name evidence="9" type="ORF">F1189_23750</name>
</gene>
<dbReference type="Gene3D" id="3.40.50.2300">
    <property type="match status" value="1"/>
</dbReference>
<dbReference type="InterPro" id="IPR004358">
    <property type="entry name" value="Sig_transdc_His_kin-like_C"/>
</dbReference>
<dbReference type="PROSITE" id="PS50110">
    <property type="entry name" value="RESPONSE_REGULATORY"/>
    <property type="match status" value="1"/>
</dbReference>